<feature type="signal peptide" evidence="7">
    <location>
        <begin position="1"/>
        <end position="31"/>
    </location>
</feature>
<evidence type="ECO:0000256" key="5">
    <source>
        <dbReference type="ARBA" id="ARBA00022729"/>
    </source>
</evidence>
<evidence type="ECO:0000259" key="8">
    <source>
        <dbReference type="PROSITE" id="PS51277"/>
    </source>
</evidence>
<dbReference type="PANTHER" id="PTHR31458:SF16">
    <property type="entry name" value="BURP DOMAIN-CONTAINING PROTEIN"/>
    <property type="match status" value="1"/>
</dbReference>
<keyword evidence="3" id="KW-0964">Secreted</keyword>
<keyword evidence="4" id="KW-0052">Apoplast</keyword>
<evidence type="ECO:0000256" key="1">
    <source>
        <dbReference type="ARBA" id="ARBA00004191"/>
    </source>
</evidence>
<dbReference type="GO" id="GO:0048046">
    <property type="term" value="C:apoplast"/>
    <property type="evidence" value="ECO:0007669"/>
    <property type="project" value="UniProtKB-SubCell"/>
</dbReference>
<evidence type="ECO:0000256" key="3">
    <source>
        <dbReference type="ARBA" id="ARBA00022512"/>
    </source>
</evidence>
<dbReference type="PROSITE" id="PS51277">
    <property type="entry name" value="BURP"/>
    <property type="match status" value="1"/>
</dbReference>
<keyword evidence="5 7" id="KW-0732">Signal</keyword>
<sequence length="369" mass="40789">MRKVFNMSSLAIPIFLLFLLNFFSQMEVAFSATIPPSVSSSQLEFWSENVVNSMPEAFASKLSPLSDQDSTLNSFFASSASTAESFNTKGFCSTANLACTPLPASILGVVKETVILSGYGVSPYKSRINSHDDDGSVDPNFFFRLSPVLQKGKRILLPSFDKISLPPRSFLPSQIATRISTTNSADLHKYFPNLFASRPMKETIERSTRYCNMPASPDLKGQGKIINCFSSIDGIIDFSKKASGAKKLLALSTKSTRGSGKELEIGNIKQFHAQKIVSCHEVFFPFATYFCHLLSSSKARLYAVDFVDPRTKAHVNRILAVCHMDTSKWPAEHMVFKTLKISPGKGEACHWYRKDDPLFIGSNGGKKKL</sequence>
<evidence type="ECO:0000313" key="9">
    <source>
        <dbReference type="EMBL" id="CAI9108398.1"/>
    </source>
</evidence>
<gene>
    <name evidence="9" type="ORF">OLC1_LOCUS16494</name>
</gene>
<keyword evidence="3" id="KW-0134">Cell wall</keyword>
<evidence type="ECO:0000256" key="7">
    <source>
        <dbReference type="SAM" id="SignalP"/>
    </source>
</evidence>
<dbReference type="AlphaFoldDB" id="A0AAV1DKH0"/>
<reference evidence="9" key="1">
    <citation type="submission" date="2023-03" db="EMBL/GenBank/DDBJ databases">
        <authorList>
            <person name="Julca I."/>
        </authorList>
    </citation>
    <scope>NUCLEOTIDE SEQUENCE</scope>
</reference>
<evidence type="ECO:0000313" key="10">
    <source>
        <dbReference type="Proteomes" id="UP001161247"/>
    </source>
</evidence>
<comment type="subcellular location">
    <subcellularLocation>
        <location evidence="1">Secreted</location>
        <location evidence="1">Cell wall</location>
    </subcellularLocation>
    <subcellularLocation>
        <location evidence="2">Secreted</location>
        <location evidence="2">Extracellular space</location>
        <location evidence="2">Apoplast</location>
    </subcellularLocation>
</comment>
<name>A0AAV1DKH0_OLDCO</name>
<dbReference type="PANTHER" id="PTHR31458">
    <property type="entry name" value="POLYGALACTURONASE 1 BETA-LIKE PROTEIN 2"/>
    <property type="match status" value="1"/>
</dbReference>
<proteinExistence type="predicted"/>
<dbReference type="EMBL" id="OX459123">
    <property type="protein sequence ID" value="CAI9108398.1"/>
    <property type="molecule type" value="Genomic_DNA"/>
</dbReference>
<accession>A0AAV1DKH0</accession>
<feature type="chain" id="PRO_5043370643" evidence="7">
    <location>
        <begin position="32"/>
        <end position="369"/>
    </location>
</feature>
<evidence type="ECO:0000256" key="6">
    <source>
        <dbReference type="ARBA" id="ARBA00023180"/>
    </source>
</evidence>
<feature type="domain" description="BURP" evidence="8">
    <location>
        <begin position="141"/>
        <end position="362"/>
    </location>
</feature>
<evidence type="ECO:0000256" key="2">
    <source>
        <dbReference type="ARBA" id="ARBA00004271"/>
    </source>
</evidence>
<dbReference type="Pfam" id="PF03181">
    <property type="entry name" value="BURP"/>
    <property type="match status" value="1"/>
</dbReference>
<keyword evidence="10" id="KW-1185">Reference proteome</keyword>
<protein>
    <submittedName>
        <fullName evidence="9">OLC1v1007980C1</fullName>
    </submittedName>
</protein>
<evidence type="ECO:0000256" key="4">
    <source>
        <dbReference type="ARBA" id="ARBA00022523"/>
    </source>
</evidence>
<dbReference type="SMART" id="SM01045">
    <property type="entry name" value="BURP"/>
    <property type="match status" value="1"/>
</dbReference>
<dbReference type="InterPro" id="IPR004873">
    <property type="entry name" value="BURP_dom"/>
</dbReference>
<organism evidence="9 10">
    <name type="scientific">Oldenlandia corymbosa var. corymbosa</name>
    <dbReference type="NCBI Taxonomy" id="529605"/>
    <lineage>
        <taxon>Eukaryota</taxon>
        <taxon>Viridiplantae</taxon>
        <taxon>Streptophyta</taxon>
        <taxon>Embryophyta</taxon>
        <taxon>Tracheophyta</taxon>
        <taxon>Spermatophyta</taxon>
        <taxon>Magnoliopsida</taxon>
        <taxon>eudicotyledons</taxon>
        <taxon>Gunneridae</taxon>
        <taxon>Pentapetalae</taxon>
        <taxon>asterids</taxon>
        <taxon>lamiids</taxon>
        <taxon>Gentianales</taxon>
        <taxon>Rubiaceae</taxon>
        <taxon>Rubioideae</taxon>
        <taxon>Spermacoceae</taxon>
        <taxon>Hedyotis-Oldenlandia complex</taxon>
        <taxon>Oldenlandia</taxon>
    </lineage>
</organism>
<dbReference type="InterPro" id="IPR051897">
    <property type="entry name" value="PG-associated_BURP"/>
</dbReference>
<dbReference type="Proteomes" id="UP001161247">
    <property type="component" value="Chromosome 6"/>
</dbReference>
<keyword evidence="6" id="KW-0325">Glycoprotein</keyword>